<dbReference type="PANTHER" id="PTHR43524">
    <property type="entry name" value="RADICAL SAM SUPERFAMILY PROTEIN"/>
    <property type="match status" value="1"/>
</dbReference>
<evidence type="ECO:0000256" key="1">
    <source>
        <dbReference type="ARBA" id="ARBA00022691"/>
    </source>
</evidence>
<keyword evidence="4" id="KW-0411">Iron-sulfur</keyword>
<dbReference type="SUPFAM" id="SSF102114">
    <property type="entry name" value="Radical SAM enzymes"/>
    <property type="match status" value="1"/>
</dbReference>
<dbReference type="Pfam" id="PF04055">
    <property type="entry name" value="Radical_SAM"/>
    <property type="match status" value="1"/>
</dbReference>
<evidence type="ECO:0000256" key="3">
    <source>
        <dbReference type="ARBA" id="ARBA00023004"/>
    </source>
</evidence>
<reference evidence="6 7" key="1">
    <citation type="journal article" date="2009" name="PLoS ONE">
        <title>Genome analysis of the anaerobic thermohalophilic bacterium Halothermothrix orenii.</title>
        <authorList>
            <person name="Mavromatis K."/>
            <person name="Ivanova N."/>
            <person name="Anderson I."/>
            <person name="Lykidis A."/>
            <person name="Hooper S.D."/>
            <person name="Sun H."/>
            <person name="Kunin V."/>
            <person name="Lapidus A."/>
            <person name="Hugenholtz P."/>
            <person name="Patel B."/>
            <person name="Kyrpides N.C."/>
        </authorList>
    </citation>
    <scope>NUCLEOTIDE SEQUENCE [LARGE SCALE GENOMIC DNA]</scope>
    <source>
        <strain evidence="7">H 168 / OCM 544 / DSM 9562</strain>
    </source>
</reference>
<dbReference type="Pfam" id="PF13186">
    <property type="entry name" value="SPASM"/>
    <property type="match status" value="1"/>
</dbReference>
<sequence>MGIDFSFAKKFAVEKALKQAMKYVEKDPEKNFLKILDLGEKLVRRDNHKRGIKIFRENYKKNPVIKEYVRKLNHIAPSYKYGLLMNFFVNAGLLGIPYQYEMAEKLGVKVPWTILIDPTSACNLSCEGCWAGKYEKGNSLDFDTIDRIINEAKELGIYFIVLSGGEPTVYPHLFDIFEKHQDVGFMMYTNGTLIDDDFADRLLETGNVTPVISLEGFRESTDRRRGEGTYDKIMSAMDRLHERGIIFGASVTVTRNNVDELFGDEFIDLMIEKGVIYMWSFHYVPIGRNPNLDLMLTPGQRARLADRVNHLRNTKPLFVADFWNDGTYTQGCIAGGKRYFHINSKGEVEPCAFVHFAIDNIKDKPLKQVLQNPLFKSYQKRQPFNENLMCPCPIIDNPQALRDIVEESGAYPTHEGADSILKGDLAKRLDEISSRWQEVSKPINEKRIKG</sequence>
<dbReference type="SFLD" id="SFLDS00029">
    <property type="entry name" value="Radical_SAM"/>
    <property type="match status" value="1"/>
</dbReference>
<dbReference type="STRING" id="373903.Hore_04410"/>
<keyword evidence="2" id="KW-0479">Metal-binding</keyword>
<dbReference type="OrthoDB" id="9782387at2"/>
<dbReference type="eggNOG" id="COG0535">
    <property type="taxonomic scope" value="Bacteria"/>
</dbReference>
<dbReference type="CDD" id="cd01335">
    <property type="entry name" value="Radical_SAM"/>
    <property type="match status" value="1"/>
</dbReference>
<keyword evidence="3" id="KW-0408">Iron</keyword>
<protein>
    <submittedName>
        <fullName evidence="6">Radical SAM domain protein</fullName>
    </submittedName>
</protein>
<dbReference type="GO" id="GO:0003824">
    <property type="term" value="F:catalytic activity"/>
    <property type="evidence" value="ECO:0007669"/>
    <property type="project" value="InterPro"/>
</dbReference>
<dbReference type="GO" id="GO:0046872">
    <property type="term" value="F:metal ion binding"/>
    <property type="evidence" value="ECO:0007669"/>
    <property type="project" value="UniProtKB-KW"/>
</dbReference>
<dbReference type="InterPro" id="IPR023885">
    <property type="entry name" value="4Fe4S-binding_SPASM_dom"/>
</dbReference>
<evidence type="ECO:0000313" key="6">
    <source>
        <dbReference type="EMBL" id="ACL69199.1"/>
    </source>
</evidence>
<dbReference type="SMART" id="SM00729">
    <property type="entry name" value="Elp3"/>
    <property type="match status" value="1"/>
</dbReference>
<dbReference type="Proteomes" id="UP000000719">
    <property type="component" value="Chromosome"/>
</dbReference>
<dbReference type="InterPro" id="IPR006638">
    <property type="entry name" value="Elp3/MiaA/NifB-like_rSAM"/>
</dbReference>
<dbReference type="InterPro" id="IPR007197">
    <property type="entry name" value="rSAM"/>
</dbReference>
<organism evidence="6 7">
    <name type="scientific">Halothermothrix orenii (strain H 168 / OCM 544 / DSM 9562)</name>
    <dbReference type="NCBI Taxonomy" id="373903"/>
    <lineage>
        <taxon>Bacteria</taxon>
        <taxon>Bacillati</taxon>
        <taxon>Bacillota</taxon>
        <taxon>Clostridia</taxon>
        <taxon>Halanaerobiales</taxon>
        <taxon>Halothermotrichaceae</taxon>
        <taxon>Halothermothrix</taxon>
    </lineage>
</organism>
<gene>
    <name evidence="6" type="ordered locus">Hore_04410</name>
</gene>
<evidence type="ECO:0000256" key="2">
    <source>
        <dbReference type="ARBA" id="ARBA00022723"/>
    </source>
</evidence>
<dbReference type="RefSeq" id="WP_012635387.1">
    <property type="nucleotide sequence ID" value="NC_011899.1"/>
</dbReference>
<dbReference type="InterPro" id="IPR013785">
    <property type="entry name" value="Aldolase_TIM"/>
</dbReference>
<dbReference type="SFLD" id="SFLDG01386">
    <property type="entry name" value="main_SPASM_domain-containing"/>
    <property type="match status" value="1"/>
</dbReference>
<dbReference type="PROSITE" id="PS51918">
    <property type="entry name" value="RADICAL_SAM"/>
    <property type="match status" value="1"/>
</dbReference>
<evidence type="ECO:0000256" key="4">
    <source>
        <dbReference type="ARBA" id="ARBA00023014"/>
    </source>
</evidence>
<dbReference type="KEGG" id="hor:Hore_04410"/>
<dbReference type="PANTHER" id="PTHR43524:SF1">
    <property type="entry name" value="RADICAL SAM SUPERFAMILY PROTEIN"/>
    <property type="match status" value="1"/>
</dbReference>
<evidence type="ECO:0000313" key="7">
    <source>
        <dbReference type="Proteomes" id="UP000000719"/>
    </source>
</evidence>
<feature type="domain" description="Radical SAM core" evidence="5">
    <location>
        <begin position="108"/>
        <end position="315"/>
    </location>
</feature>
<dbReference type="HOGENOM" id="CLU_044700_0_0_9"/>
<name>B8D1X2_HALOH</name>
<accession>B8D1X2</accession>
<dbReference type="CDD" id="cd21128">
    <property type="entry name" value="SPASM_rSAM"/>
    <property type="match status" value="1"/>
</dbReference>
<evidence type="ECO:0000259" key="5">
    <source>
        <dbReference type="PROSITE" id="PS51918"/>
    </source>
</evidence>
<dbReference type="Gene3D" id="3.20.20.70">
    <property type="entry name" value="Aldolase class I"/>
    <property type="match status" value="1"/>
</dbReference>
<proteinExistence type="predicted"/>
<dbReference type="InterPro" id="IPR058240">
    <property type="entry name" value="rSAM_sf"/>
</dbReference>
<dbReference type="EMBL" id="CP001098">
    <property type="protein sequence ID" value="ACL69199.1"/>
    <property type="molecule type" value="Genomic_DNA"/>
</dbReference>
<keyword evidence="7" id="KW-1185">Reference proteome</keyword>
<dbReference type="SFLD" id="SFLDG01067">
    <property type="entry name" value="SPASM/twitch_domain_containing"/>
    <property type="match status" value="1"/>
</dbReference>
<dbReference type="GO" id="GO:0051536">
    <property type="term" value="F:iron-sulfur cluster binding"/>
    <property type="evidence" value="ECO:0007669"/>
    <property type="project" value="UniProtKB-KW"/>
</dbReference>
<dbReference type="AlphaFoldDB" id="B8D1X2"/>
<keyword evidence="1" id="KW-0949">S-adenosyl-L-methionine</keyword>